<organism evidence="2 3">
    <name type="scientific">Hungatella hominis</name>
    <dbReference type="NCBI Taxonomy" id="2763050"/>
    <lineage>
        <taxon>Bacteria</taxon>
        <taxon>Bacillati</taxon>
        <taxon>Bacillota</taxon>
        <taxon>Clostridia</taxon>
        <taxon>Lachnospirales</taxon>
        <taxon>Lachnospiraceae</taxon>
        <taxon>Hungatella</taxon>
    </lineage>
</organism>
<keyword evidence="3" id="KW-1185">Reference proteome</keyword>
<evidence type="ECO:0000256" key="1">
    <source>
        <dbReference type="SAM" id="Phobius"/>
    </source>
</evidence>
<dbReference type="NCBIfam" id="TIGR02532">
    <property type="entry name" value="IV_pilin_GFxxxE"/>
    <property type="match status" value="1"/>
</dbReference>
<dbReference type="Gene3D" id="2.160.20.110">
    <property type="match status" value="4"/>
</dbReference>
<dbReference type="InterPro" id="IPR045584">
    <property type="entry name" value="Pilin-like"/>
</dbReference>
<dbReference type="Gene3D" id="3.30.700.10">
    <property type="entry name" value="Glycoprotein, Type 4 Pilin"/>
    <property type="match status" value="1"/>
</dbReference>
<evidence type="ECO:0000313" key="3">
    <source>
        <dbReference type="Proteomes" id="UP000634672"/>
    </source>
</evidence>
<proteinExistence type="predicted"/>
<dbReference type="SUPFAM" id="SSF54523">
    <property type="entry name" value="Pili subunits"/>
    <property type="match status" value="1"/>
</dbReference>
<comment type="caution">
    <text evidence="2">The sequence shown here is derived from an EMBL/GenBank/DDBJ whole genome shotgun (WGS) entry which is preliminary data.</text>
</comment>
<keyword evidence="1" id="KW-0472">Membrane</keyword>
<dbReference type="EMBL" id="JACOPB010000003">
    <property type="protein sequence ID" value="MBC5708187.1"/>
    <property type="molecule type" value="Genomic_DNA"/>
</dbReference>
<protein>
    <submittedName>
        <fullName evidence="2">Type II secretion system protein</fullName>
    </submittedName>
</protein>
<accession>A0ABR7H4Q0</accession>
<keyword evidence="1" id="KW-1133">Transmembrane helix</keyword>
<dbReference type="Proteomes" id="UP000634672">
    <property type="component" value="Unassembled WGS sequence"/>
</dbReference>
<dbReference type="InterPro" id="IPR012902">
    <property type="entry name" value="N_methyl_site"/>
</dbReference>
<sequence length="2661" mass="284177">MKHRLRGRNGFTLAELLMVVGIMAILSAVSFPALIHMRNSLRQTELDEKARQIFITAQNCLSGCRLSGAVLEVPPRGTDGLELADDMVPSDYQEGDGEMPDTYALCDGEAGSFSWMNDTVFAPALVKEDGGSYVIEFNRQTNVVYGVYYWERNGGAFQKASLFYYHENFNEYDGKPLRGEENRNNRMLPSVGYYGGEAAAAAQDWKDVDFQVSIYNEERLKATVSIPSYLYEEAVFEVTISSKTDSANPVRYRYRLYNGAVTVLEPEDPFHQMTEIWKVIPATGGEMSASYVLTLDSLEEGLHFADHFSEIAAGDDLRISVMGYCVGSDAVYIPRTKTAEINSLFAGLRGGDGTGSDIWLENGRHLQNLSYEVSGLGYSTDGASERKTGYPVTCARVLEEIDWMEPVYDGLSYDDVCTARRDSTLSGPVHFYPISNNKTDLQSFQGNSYEIKGIHVTQEASVADEGGMVYGCAGLFGYMEGRPGGNDSSRGSGNQETAGVAPVIQDVMLVNPSLKLTGSAVSYGGGSYAGSLVGYADQMEINNCGAYIDSDDAEPDFSALYKESGITSECDYGGGLIGGARDLTARDSFASVRVSAERIAGGFIGTVNGSLNISTCYSGGHTESGAYRADRPNVEAAEAAGGFAGELNGSGLIEKSFSACSVSALQCGPFAGIPDVGTGAVTFEATYGVGSTLIKGSGGEPNPIGCGSTGEALANGARKAERKNTSPYDDVYRKDTNAAYLYPIWLEVYRGDWAKSSFTGLVYYEKYETTDSGQDAFGFWYPGAEENGTLRDDLPVISDGYGYLSDTVRSIKLFQNGIPHASNKSEEHGKENWNKNEITLSPVQVEGKNQVLYPFPWIHVTEKRYDAFKSPGNRKNSFYDTLALTVDGAALTAFYNPHFAKTIVFTEEETATNPEYAVIRTVRHLYELGDKGNGGKKSNSYYWQAEWDYNQERDLDYEKYKAGETYPDTENAPETLSQGVIGSSKTGTFQKSYSGNGHRISNLILTDDSMGTGTASGMALFGYTAEKSHLNGMVLYRPQVVTHSLLSVAGLVYTNGGSVTEVTLISPVISGIDSEGCGAAGLVYENINGALIEDCYVIPEQSGGWEDDLSEDPLRYKHLYGNDGKVTGNNYTNAMVAASGSAAGLVGQNYGSIKRCAAIATVTATDSRAGNAAGFVSMNRGSGLIEKSYANCYTAGQEAAGFVYETSGSSSINSCYALRRVTATSVSGIAAGFSVKDKAKTITNCYAAVSNGFSNAYQAVTGGLILYPNCQYADSEGYGANFYPFSAGIQNNCFYMDWTENRGDGKIGNAMAVTYGDLKKLSIPGLEPASQTGKDTVTFSLMLPGVYPFPKVENMIQYGDWPNYEYVGAELAYFEIYKEDSGYTVGFYNEELGLDSLRDGKEIFLDGYGLLFNTEYLEMDGVNVKNLIQGSSTSNDKAYLSWEDRNGNDNTTANATNYLKSVYHLKDNNGKKIEKGVSYYKNTESGASAIRSGAGDGYPDQPIELKLNNRPGTYYFRILPPAAVVTNAYVPSDSIYQQIMIHVESNYYDEMGGIGTGIIEKNREFYYCPHFAKSRISTDGKPEESENPEYLCIRTSRQLCTLSSGNQVLGGRGEGLENYYGKSFRQEQDINLGPQNPYAVYYSDTAPFSEERGRSGYRWFNSSIGTSQTPFEGTYDGGGYTIKGLGAWDSRSSISGQSVFDRVTANRDVPLFGYLNGAAVKELVVEGATMSERSDSLRGILCQEAQKSTVIEHVTISKARLELQNFAPGTEGFGLLAGKLSGSTIKNCTVNASAVVCGSAAVKYIGGAVGHLTDGGTIDGLTLDEVSVGGSKATHLGGAAGFVDSGQIRSVSMGGNGTEAVVIEGDRAVGGLIGQINSGKGAVTVGNISMTGRITVRQTTASNNTKLYNGVGLLAGLCEISGNPVTIDGIRAQGTDGSLLVENSAASQYHIGSFVVGSLYRSSGDAVACALTLGDIGIHGANLTSANPGRSNTYCGYGGVIGQNSKAVVLAADSPWDLGGSSISVTAEAGANGYHSDSGVSGLTGKFLEAASMTLPEETILPDIRVRVQAGGSIPVSGVANVTAGRCVAIEAAGQTVSRVRIHSIVTENCRNTGGLTAVLSDDTVFHKLSVESVLTDGSAPGPGVIEASGNVGGIAGTVACGPSNVVKQLSVNGLQVRGSGNVGGFAGVVTGGVIEQCSAYADVAVVWPADSMAGGFAGKIENGSMLRCYASGSVSASGGEGSTAVLKAGGFFGDISSSGRLESCYASGNASLKAGNAASGSALGGFGGSLSSNRGSQVIVTKCYSVGAVAVEQENSGETGGSSSVKAGGFIGHLVKGRDVFGVSDDLIRNLIRMMKGAEVHNRITSQNGKTVWELNVGMDSETRGIFDNSNISALVYNVLGYPAYPDLLKTGRENTNGKAPDEEIRKAYEMVFDSADQLVSDSVPGSEESYYHTFFEKTQDNAVMTMWAVNRSGNTRYLYWINEQKPEEGVTYTGYRVNLDAYDSALTEDYGGTARRQSLFETKQVRVSRKTDGSYDGKRYLYLAELEGVWQSLEEAAVADCYFLRGTGSDAGAINAEYGPVENYIEPWSVEEFSLEMTREIRDSQKAVLTGMQPDPENMEPGFTGYPFPMLEGVGAGGDGRTHTGLWPAGYQPYYKLTD</sequence>
<reference evidence="2 3" key="1">
    <citation type="submission" date="2020-08" db="EMBL/GenBank/DDBJ databases">
        <title>Genome public.</title>
        <authorList>
            <person name="Liu C."/>
            <person name="Sun Q."/>
        </authorList>
    </citation>
    <scope>NUCLEOTIDE SEQUENCE [LARGE SCALE GENOMIC DNA]</scope>
    <source>
        <strain evidence="2 3">NSJ-66</strain>
    </source>
</reference>
<dbReference type="RefSeq" id="WP_187021046.1">
    <property type="nucleotide sequence ID" value="NZ_JACOPB010000003.1"/>
</dbReference>
<name>A0ABR7H4Q0_9FIRM</name>
<feature type="transmembrane region" description="Helical" evidence="1">
    <location>
        <begin position="12"/>
        <end position="35"/>
    </location>
</feature>
<gene>
    <name evidence="2" type="ORF">H8S75_09510</name>
</gene>
<evidence type="ECO:0000313" key="2">
    <source>
        <dbReference type="EMBL" id="MBC5708187.1"/>
    </source>
</evidence>
<keyword evidence="1" id="KW-0812">Transmembrane</keyword>